<name>A0A5N5GAQ6_9ROSA</name>
<evidence type="ECO:0000256" key="1">
    <source>
        <dbReference type="SAM" id="MobiDB-lite"/>
    </source>
</evidence>
<dbReference type="InterPro" id="IPR039845">
    <property type="entry name" value="FAM192A"/>
</dbReference>
<comment type="caution">
    <text evidence="2">The sequence shown here is derived from an EMBL/GenBank/DDBJ whole genome shotgun (WGS) entry which is preliminary data.</text>
</comment>
<gene>
    <name evidence="2" type="ORF">D8674_034563</name>
</gene>
<proteinExistence type="predicted"/>
<dbReference type="Proteomes" id="UP000327157">
    <property type="component" value="Chromosome 9"/>
</dbReference>
<reference evidence="2 3" key="1">
    <citation type="submission" date="2019-09" db="EMBL/GenBank/DDBJ databases">
        <authorList>
            <person name="Ou C."/>
        </authorList>
    </citation>
    <scope>NUCLEOTIDE SEQUENCE [LARGE SCALE GENOMIC DNA]</scope>
    <source>
        <strain evidence="2">S2</strain>
        <tissue evidence="2">Leaf</tissue>
    </source>
</reference>
<reference evidence="2 3" key="3">
    <citation type="submission" date="2019-11" db="EMBL/GenBank/DDBJ databases">
        <title>A de novo genome assembly of a pear dwarfing rootstock.</title>
        <authorList>
            <person name="Wang F."/>
            <person name="Wang J."/>
            <person name="Li S."/>
            <person name="Zhang Y."/>
            <person name="Fang M."/>
            <person name="Ma L."/>
            <person name="Zhao Y."/>
            <person name="Jiang S."/>
        </authorList>
    </citation>
    <scope>NUCLEOTIDE SEQUENCE [LARGE SCALE GENOMIC DNA]</scope>
    <source>
        <strain evidence="2">S2</strain>
        <tissue evidence="2">Leaf</tissue>
    </source>
</reference>
<evidence type="ECO:0000313" key="2">
    <source>
        <dbReference type="EMBL" id="KAB2612247.1"/>
    </source>
</evidence>
<dbReference type="PANTHER" id="PTHR13495:SF0">
    <property type="entry name" value="PSME3-INTERACTING PROTEIN"/>
    <property type="match status" value="1"/>
</dbReference>
<reference evidence="3" key="2">
    <citation type="submission" date="2019-10" db="EMBL/GenBank/DDBJ databases">
        <title>A de novo genome assembly of a pear dwarfing rootstock.</title>
        <authorList>
            <person name="Wang F."/>
            <person name="Wang J."/>
            <person name="Li S."/>
            <person name="Zhang Y."/>
            <person name="Fang M."/>
            <person name="Ma L."/>
            <person name="Zhao Y."/>
            <person name="Jiang S."/>
        </authorList>
    </citation>
    <scope>NUCLEOTIDE SEQUENCE [LARGE SCALE GENOMIC DNA]</scope>
</reference>
<sequence length="163" mass="18155">MVEDNFTRLAQLTSFVSKEQRDIPLFEVPLDDDVTEFLDNLETMRQGSMKEYERKIADEEAQHLLSFQAALAAKSSTVQELKQASSVPIIQEQKSAEKKNPPPPKKAKIHQGGSEERTNTTKTPHVDTQNTLEVMKTLDGGIDKSSVVFKTGLVSCSDDSEDD</sequence>
<dbReference type="PANTHER" id="PTHR13495">
    <property type="entry name" value="NEFA-INTERACTING NUCLEAR PROTEIN NIP30"/>
    <property type="match status" value="1"/>
</dbReference>
<feature type="region of interest" description="Disordered" evidence="1">
    <location>
        <begin position="83"/>
        <end position="127"/>
    </location>
</feature>
<protein>
    <submittedName>
        <fullName evidence="2">Protein FAM192A</fullName>
    </submittedName>
</protein>
<dbReference type="OrthoDB" id="75807at2759"/>
<evidence type="ECO:0000313" key="3">
    <source>
        <dbReference type="Proteomes" id="UP000327157"/>
    </source>
</evidence>
<keyword evidence="3" id="KW-1185">Reference proteome</keyword>
<dbReference type="GO" id="GO:0005634">
    <property type="term" value="C:nucleus"/>
    <property type="evidence" value="ECO:0007669"/>
    <property type="project" value="TreeGrafter"/>
</dbReference>
<organism evidence="2 3">
    <name type="scientific">Pyrus ussuriensis x Pyrus communis</name>
    <dbReference type="NCBI Taxonomy" id="2448454"/>
    <lineage>
        <taxon>Eukaryota</taxon>
        <taxon>Viridiplantae</taxon>
        <taxon>Streptophyta</taxon>
        <taxon>Embryophyta</taxon>
        <taxon>Tracheophyta</taxon>
        <taxon>Spermatophyta</taxon>
        <taxon>Magnoliopsida</taxon>
        <taxon>eudicotyledons</taxon>
        <taxon>Gunneridae</taxon>
        <taxon>Pentapetalae</taxon>
        <taxon>rosids</taxon>
        <taxon>fabids</taxon>
        <taxon>Rosales</taxon>
        <taxon>Rosaceae</taxon>
        <taxon>Amygdaloideae</taxon>
        <taxon>Maleae</taxon>
        <taxon>Pyrus</taxon>
    </lineage>
</organism>
<dbReference type="AlphaFoldDB" id="A0A5N5GAQ6"/>
<accession>A0A5N5GAQ6</accession>
<dbReference type="EMBL" id="SMOL01000458">
    <property type="protein sequence ID" value="KAB2612247.1"/>
    <property type="molecule type" value="Genomic_DNA"/>
</dbReference>